<accession>A0A176QHE8</accession>
<protein>
    <submittedName>
        <fullName evidence="1">ABC transporter substrate-binding protein</fullName>
    </submittedName>
</protein>
<dbReference type="Pfam" id="PF13416">
    <property type="entry name" value="SBP_bac_8"/>
    <property type="match status" value="1"/>
</dbReference>
<dbReference type="PANTHER" id="PTHR43649">
    <property type="entry name" value="ARABINOSE-BINDING PROTEIN-RELATED"/>
    <property type="match status" value="1"/>
</dbReference>
<dbReference type="Proteomes" id="UP000076976">
    <property type="component" value="Unassembled WGS sequence"/>
</dbReference>
<gene>
    <name evidence="1" type="ORF">AWH69_03695</name>
</gene>
<dbReference type="PANTHER" id="PTHR43649:SF30">
    <property type="entry name" value="ABC TRANSPORTER SUBSTRATE-BINDING PROTEIN"/>
    <property type="match status" value="1"/>
</dbReference>
<dbReference type="InterPro" id="IPR006059">
    <property type="entry name" value="SBP"/>
</dbReference>
<sequence length="414" mass="45012">MVLAALTAGTLGLAACGGGTGAGSADGGGGDGEKVTSIKLVAAEYSKDNTKAFWDDFAKKYKDETGYDLEVQIISWDNIDQQSSTMIQNNQAPDILNLNAYASYAKDDLLYSADEVLSDEVQGDILDTFVKYGTYEDKFYGFPDLSSARALFYNKDLFDKAGIDAPPKTWDELAEDAKKVSALGDGTAGYALPLGPEESQGEFSMWLFNNGGTWKDDSGWTINSDKNVETLSFLKKMTDDKVTQNNPGKTNRADAFDLFASGKAGMVVGFSPLAAQLDEEDKVDYEAAPFPSNDGTDSKTFGVTDYLMAFKKDGNEDAVKKFYELYYQPDQVNTFIEKEGFLPVTKSGVEEFADDEDLKVYLDTLPNAQLTPTDDPTWDKVKLAVQQNLGGAVSADGDPKAVLDELQKTAESQQ</sequence>
<dbReference type="Gene3D" id="3.40.190.10">
    <property type="entry name" value="Periplasmic binding protein-like II"/>
    <property type="match status" value="1"/>
</dbReference>
<evidence type="ECO:0000313" key="2">
    <source>
        <dbReference type="Proteomes" id="UP000076976"/>
    </source>
</evidence>
<reference evidence="1 2" key="1">
    <citation type="submission" date="2016-01" db="EMBL/GenBank/DDBJ databases">
        <title>Janibacter melonis strain CD11_4 genome sequencing and assembly.</title>
        <authorList>
            <person name="Nair G.R."/>
            <person name="Kaur G."/>
            <person name="Chander A.M."/>
            <person name="Mayilraj S."/>
        </authorList>
    </citation>
    <scope>NUCLEOTIDE SEQUENCE [LARGE SCALE GENOMIC DNA]</scope>
    <source>
        <strain evidence="1 2">CD11-4</strain>
    </source>
</reference>
<comment type="caution">
    <text evidence="1">The sequence shown here is derived from an EMBL/GenBank/DDBJ whole genome shotgun (WGS) entry which is preliminary data.</text>
</comment>
<dbReference type="SUPFAM" id="SSF53850">
    <property type="entry name" value="Periplasmic binding protein-like II"/>
    <property type="match status" value="1"/>
</dbReference>
<proteinExistence type="predicted"/>
<name>A0A176QHE8_9MICO</name>
<dbReference type="EMBL" id="LQZG01000001">
    <property type="protein sequence ID" value="OAB89123.1"/>
    <property type="molecule type" value="Genomic_DNA"/>
</dbReference>
<dbReference type="STRING" id="262209.AWH69_03695"/>
<evidence type="ECO:0000313" key="1">
    <source>
        <dbReference type="EMBL" id="OAB89123.1"/>
    </source>
</evidence>
<organism evidence="1 2">
    <name type="scientific">Janibacter melonis</name>
    <dbReference type="NCBI Taxonomy" id="262209"/>
    <lineage>
        <taxon>Bacteria</taxon>
        <taxon>Bacillati</taxon>
        <taxon>Actinomycetota</taxon>
        <taxon>Actinomycetes</taxon>
        <taxon>Micrococcales</taxon>
        <taxon>Intrasporangiaceae</taxon>
        <taxon>Janibacter</taxon>
    </lineage>
</organism>
<dbReference type="AlphaFoldDB" id="A0A176QHE8"/>
<dbReference type="InterPro" id="IPR050490">
    <property type="entry name" value="Bact_solute-bd_prot1"/>
</dbReference>
<keyword evidence="2" id="KW-1185">Reference proteome</keyword>